<dbReference type="EMBL" id="LAHO01000010">
    <property type="protein sequence ID" value="KKO45329.1"/>
    <property type="molecule type" value="Genomic_DNA"/>
</dbReference>
<protein>
    <recommendedName>
        <fullName evidence="4">Chorismate mutase</fullName>
    </recommendedName>
</protein>
<feature type="chain" id="PRO_5005644268" description="Chorismate mutase" evidence="1">
    <location>
        <begin position="22"/>
        <end position="189"/>
    </location>
</feature>
<accession>A0A0M2V4K0</accession>
<name>A0A0M2V4K0_9GAMM</name>
<reference evidence="2 3" key="1">
    <citation type="submission" date="2015-03" db="EMBL/GenBank/DDBJ databases">
        <title>Draft genome sequences of two protease-producing strains of Arsukibacterium isolated from two cold and alkaline environments.</title>
        <authorList>
            <person name="Lylloff J.E."/>
            <person name="Skov L.B."/>
            <person name="Jepsen M."/>
            <person name="Hallin P.F."/>
            <person name="Sorensen S.J."/>
            <person name="Stougaard P."/>
            <person name="Glaring M.A."/>
        </authorList>
    </citation>
    <scope>NUCLEOTIDE SEQUENCE [LARGE SCALE GENOMIC DNA]</scope>
    <source>
        <strain evidence="2 3">GCM72</strain>
    </source>
</reference>
<evidence type="ECO:0000256" key="1">
    <source>
        <dbReference type="SAM" id="SignalP"/>
    </source>
</evidence>
<dbReference type="STRING" id="336831.WG68_11450"/>
<keyword evidence="1" id="KW-0732">Signal</keyword>
<evidence type="ECO:0000313" key="3">
    <source>
        <dbReference type="Proteomes" id="UP000034228"/>
    </source>
</evidence>
<organism evidence="2 3">
    <name type="scientific">Arsukibacterium ikkense</name>
    <dbReference type="NCBI Taxonomy" id="336831"/>
    <lineage>
        <taxon>Bacteria</taxon>
        <taxon>Pseudomonadati</taxon>
        <taxon>Pseudomonadota</taxon>
        <taxon>Gammaproteobacteria</taxon>
        <taxon>Chromatiales</taxon>
        <taxon>Chromatiaceae</taxon>
        <taxon>Arsukibacterium</taxon>
    </lineage>
</organism>
<evidence type="ECO:0008006" key="4">
    <source>
        <dbReference type="Google" id="ProtNLM"/>
    </source>
</evidence>
<dbReference type="PATRIC" id="fig|336831.14.peg.504"/>
<keyword evidence="3" id="KW-1185">Reference proteome</keyword>
<dbReference type="RefSeq" id="WP_046557824.1">
    <property type="nucleotide sequence ID" value="NZ_LAHO01000010.1"/>
</dbReference>
<dbReference type="Proteomes" id="UP000034228">
    <property type="component" value="Unassembled WGS sequence"/>
</dbReference>
<proteinExistence type="predicted"/>
<sequence length="189" mass="20998">MIKSILFTVGVFALLPALLQADTVLTEQNLSRLEAALPKLAKIKQDDVSALHNVRLQRHCDWPRHANEVRAQQQGKSYLAEVDKILAEHQLTPPLFVELTAKGSWPLLQTLQPALAITRQTLPFLPQTQRQQAQQLLAQTDNMTQVVQSCLTDADNAALRQHQQRLINLAGKLPGSIMPNPAELLATPE</sequence>
<dbReference type="AlphaFoldDB" id="A0A0M2V4K0"/>
<feature type="signal peptide" evidence="1">
    <location>
        <begin position="1"/>
        <end position="21"/>
    </location>
</feature>
<evidence type="ECO:0000313" key="2">
    <source>
        <dbReference type="EMBL" id="KKO45329.1"/>
    </source>
</evidence>
<dbReference type="OrthoDB" id="5765079at2"/>
<comment type="caution">
    <text evidence="2">The sequence shown here is derived from an EMBL/GenBank/DDBJ whole genome shotgun (WGS) entry which is preliminary data.</text>
</comment>
<gene>
    <name evidence="2" type="ORF">WG68_11450</name>
</gene>